<accession>A0AAN6QAZ6</accession>
<evidence type="ECO:0000259" key="8">
    <source>
        <dbReference type="Pfam" id="PF02656"/>
    </source>
</evidence>
<organism evidence="9 10">
    <name type="scientific">Parathielavia hyrcaniae</name>
    <dbReference type="NCBI Taxonomy" id="113614"/>
    <lineage>
        <taxon>Eukaryota</taxon>
        <taxon>Fungi</taxon>
        <taxon>Dikarya</taxon>
        <taxon>Ascomycota</taxon>
        <taxon>Pezizomycotina</taxon>
        <taxon>Sordariomycetes</taxon>
        <taxon>Sordariomycetidae</taxon>
        <taxon>Sordariales</taxon>
        <taxon>Chaetomiaceae</taxon>
        <taxon>Parathielavia</taxon>
    </lineage>
</organism>
<protein>
    <recommendedName>
        <fullName evidence="8">DUF202 domain-containing protein</fullName>
    </recommendedName>
</protein>
<feature type="transmembrane region" description="Helical" evidence="7">
    <location>
        <begin position="217"/>
        <end position="236"/>
    </location>
</feature>
<comment type="subcellular location">
    <subcellularLocation>
        <location evidence="1">Cell membrane</location>
        <topology evidence="1">Multi-pass membrane protein</topology>
    </subcellularLocation>
</comment>
<dbReference type="Pfam" id="PF02656">
    <property type="entry name" value="DUF202"/>
    <property type="match status" value="1"/>
</dbReference>
<keyword evidence="3 7" id="KW-0812">Transmembrane</keyword>
<keyword evidence="5 7" id="KW-0472">Membrane</keyword>
<evidence type="ECO:0000256" key="1">
    <source>
        <dbReference type="ARBA" id="ARBA00004651"/>
    </source>
</evidence>
<dbReference type="InterPro" id="IPR003807">
    <property type="entry name" value="DUF202"/>
</dbReference>
<evidence type="ECO:0000313" key="10">
    <source>
        <dbReference type="Proteomes" id="UP001305647"/>
    </source>
</evidence>
<comment type="caution">
    <text evidence="9">The sequence shown here is derived from an EMBL/GenBank/DDBJ whole genome shotgun (WGS) entry which is preliminary data.</text>
</comment>
<gene>
    <name evidence="9" type="ORF">N658DRAFT_491912</name>
</gene>
<feature type="transmembrane region" description="Helical" evidence="7">
    <location>
        <begin position="176"/>
        <end position="197"/>
    </location>
</feature>
<feature type="compositionally biased region" description="Acidic residues" evidence="6">
    <location>
        <begin position="133"/>
        <end position="143"/>
    </location>
</feature>
<dbReference type="GO" id="GO:0005886">
    <property type="term" value="C:plasma membrane"/>
    <property type="evidence" value="ECO:0007669"/>
    <property type="project" value="UniProtKB-SubCell"/>
</dbReference>
<evidence type="ECO:0000256" key="7">
    <source>
        <dbReference type="SAM" id="Phobius"/>
    </source>
</evidence>
<feature type="compositionally biased region" description="Basic and acidic residues" evidence="6">
    <location>
        <begin position="26"/>
        <end position="44"/>
    </location>
</feature>
<dbReference type="InterPro" id="IPR052053">
    <property type="entry name" value="IM_YidH-like"/>
</dbReference>
<evidence type="ECO:0000256" key="2">
    <source>
        <dbReference type="ARBA" id="ARBA00022475"/>
    </source>
</evidence>
<evidence type="ECO:0000313" key="9">
    <source>
        <dbReference type="EMBL" id="KAK4105454.1"/>
    </source>
</evidence>
<name>A0AAN6QAZ6_9PEZI</name>
<dbReference type="Proteomes" id="UP001305647">
    <property type="component" value="Unassembled WGS sequence"/>
</dbReference>
<dbReference type="EMBL" id="MU863625">
    <property type="protein sequence ID" value="KAK4105454.1"/>
    <property type="molecule type" value="Genomic_DNA"/>
</dbReference>
<dbReference type="PANTHER" id="PTHR34187:SF2">
    <property type="entry name" value="DUF202 DOMAIN-CONTAINING PROTEIN"/>
    <property type="match status" value="1"/>
</dbReference>
<dbReference type="PANTHER" id="PTHR34187">
    <property type="entry name" value="FGR18P"/>
    <property type="match status" value="1"/>
</dbReference>
<sequence length="287" mass="31258">MAANATAPVPAPLPRSATLQLTGRRSSKDRIRGILEGARERADSFDPNSASVSPRLQPLLGPRRRASDPFGSTSPPELAGDGPGVVTSQPRRQQSINYQSTVEISPATRRASAQSKKSSGQQGQPRSQPPASGEDETGDEEQDEPRWKRKLRYFKSIELENKGSVARDHLALERTFLAWLRTSLAFASIGIAITQLFRLNTSLAGDSEQAETLRRLGKPLGTTFLGLSIMILLLGYNRYLQGQYWIIKGKFPASRGTIMIVSFTAFAVVLASLVIILVVQGNQGDDL</sequence>
<dbReference type="AlphaFoldDB" id="A0AAN6QAZ6"/>
<feature type="compositionally biased region" description="Polar residues" evidence="6">
    <location>
        <begin position="86"/>
        <end position="103"/>
    </location>
</feature>
<feature type="domain" description="DUF202" evidence="8">
    <location>
        <begin position="167"/>
        <end position="241"/>
    </location>
</feature>
<evidence type="ECO:0000256" key="5">
    <source>
        <dbReference type="ARBA" id="ARBA00023136"/>
    </source>
</evidence>
<keyword evidence="10" id="KW-1185">Reference proteome</keyword>
<reference evidence="9" key="1">
    <citation type="journal article" date="2023" name="Mol. Phylogenet. Evol.">
        <title>Genome-scale phylogeny and comparative genomics of the fungal order Sordariales.</title>
        <authorList>
            <person name="Hensen N."/>
            <person name="Bonometti L."/>
            <person name="Westerberg I."/>
            <person name="Brannstrom I.O."/>
            <person name="Guillou S."/>
            <person name="Cros-Aarteil S."/>
            <person name="Calhoun S."/>
            <person name="Haridas S."/>
            <person name="Kuo A."/>
            <person name="Mondo S."/>
            <person name="Pangilinan J."/>
            <person name="Riley R."/>
            <person name="LaButti K."/>
            <person name="Andreopoulos B."/>
            <person name="Lipzen A."/>
            <person name="Chen C."/>
            <person name="Yan M."/>
            <person name="Daum C."/>
            <person name="Ng V."/>
            <person name="Clum A."/>
            <person name="Steindorff A."/>
            <person name="Ohm R.A."/>
            <person name="Martin F."/>
            <person name="Silar P."/>
            <person name="Natvig D.O."/>
            <person name="Lalanne C."/>
            <person name="Gautier V."/>
            <person name="Ament-Velasquez S.L."/>
            <person name="Kruys A."/>
            <person name="Hutchinson M.I."/>
            <person name="Powell A.J."/>
            <person name="Barry K."/>
            <person name="Miller A.N."/>
            <person name="Grigoriev I.V."/>
            <person name="Debuchy R."/>
            <person name="Gladieux P."/>
            <person name="Hiltunen Thoren M."/>
            <person name="Johannesson H."/>
        </authorList>
    </citation>
    <scope>NUCLEOTIDE SEQUENCE</scope>
    <source>
        <strain evidence="9">CBS 757.83</strain>
    </source>
</reference>
<evidence type="ECO:0000256" key="4">
    <source>
        <dbReference type="ARBA" id="ARBA00022989"/>
    </source>
</evidence>
<evidence type="ECO:0000256" key="3">
    <source>
        <dbReference type="ARBA" id="ARBA00022692"/>
    </source>
</evidence>
<feature type="compositionally biased region" description="Low complexity" evidence="6">
    <location>
        <begin position="109"/>
        <end position="132"/>
    </location>
</feature>
<feature type="transmembrane region" description="Helical" evidence="7">
    <location>
        <begin position="257"/>
        <end position="279"/>
    </location>
</feature>
<keyword evidence="4 7" id="KW-1133">Transmembrane helix</keyword>
<keyword evidence="2" id="KW-1003">Cell membrane</keyword>
<proteinExistence type="predicted"/>
<reference evidence="9" key="2">
    <citation type="submission" date="2023-05" db="EMBL/GenBank/DDBJ databases">
        <authorList>
            <consortium name="Lawrence Berkeley National Laboratory"/>
            <person name="Steindorff A."/>
            <person name="Hensen N."/>
            <person name="Bonometti L."/>
            <person name="Westerberg I."/>
            <person name="Brannstrom I.O."/>
            <person name="Guillou S."/>
            <person name="Cros-Aarteil S."/>
            <person name="Calhoun S."/>
            <person name="Haridas S."/>
            <person name="Kuo A."/>
            <person name="Mondo S."/>
            <person name="Pangilinan J."/>
            <person name="Riley R."/>
            <person name="Labutti K."/>
            <person name="Andreopoulos B."/>
            <person name="Lipzen A."/>
            <person name="Chen C."/>
            <person name="Yanf M."/>
            <person name="Daum C."/>
            <person name="Ng V."/>
            <person name="Clum A."/>
            <person name="Ohm R."/>
            <person name="Martin F."/>
            <person name="Silar P."/>
            <person name="Natvig D."/>
            <person name="Lalanne C."/>
            <person name="Gautier V."/>
            <person name="Ament-Velasquez S.L."/>
            <person name="Kruys A."/>
            <person name="Hutchinson M.I."/>
            <person name="Powell A.J."/>
            <person name="Barry K."/>
            <person name="Miller A.N."/>
            <person name="Grigoriev I.V."/>
            <person name="Debuchy R."/>
            <person name="Gladieux P."/>
            <person name="Thoren M.H."/>
            <person name="Johannesson H."/>
        </authorList>
    </citation>
    <scope>NUCLEOTIDE SEQUENCE</scope>
    <source>
        <strain evidence="9">CBS 757.83</strain>
    </source>
</reference>
<feature type="region of interest" description="Disordered" evidence="6">
    <location>
        <begin position="1"/>
        <end position="147"/>
    </location>
</feature>
<evidence type="ECO:0000256" key="6">
    <source>
        <dbReference type="SAM" id="MobiDB-lite"/>
    </source>
</evidence>